<sequence>MQILFSLVSISSQQQDEQPRAENGRYVYRFLCSPMCDYMKSFIGRLLELPHRDMMNSVLENFTILHILTNKATNELLLCIAYVLEVAQEGCGPQHHIYKLTRCS</sequence>
<evidence type="ECO:0000259" key="6">
    <source>
        <dbReference type="Pfam" id="PF17725"/>
    </source>
</evidence>
<dbReference type="GO" id="GO:0000978">
    <property type="term" value="F:RNA polymerase II cis-regulatory region sequence-specific DNA binding"/>
    <property type="evidence" value="ECO:0007669"/>
    <property type="project" value="TreeGrafter"/>
</dbReference>
<dbReference type="GO" id="GO:0005634">
    <property type="term" value="C:nucleus"/>
    <property type="evidence" value="ECO:0007669"/>
    <property type="project" value="UniProtKB-SubCell"/>
</dbReference>
<dbReference type="PANTHER" id="PTHR11834:SF0">
    <property type="entry name" value="PROTEIN SCALLOPED"/>
    <property type="match status" value="1"/>
</dbReference>
<dbReference type="InterPro" id="IPR050937">
    <property type="entry name" value="TEC1_TEAD_TF"/>
</dbReference>
<protein>
    <recommendedName>
        <fullName evidence="6">YAP binding domain-containing protein</fullName>
    </recommendedName>
</protein>
<gene>
    <name evidence="7" type="ORF">PHET_05457</name>
</gene>
<dbReference type="GO" id="GO:0048568">
    <property type="term" value="P:embryonic organ development"/>
    <property type="evidence" value="ECO:0007669"/>
    <property type="project" value="TreeGrafter"/>
</dbReference>
<dbReference type="InterPro" id="IPR041086">
    <property type="entry name" value="YBD"/>
</dbReference>
<comment type="subcellular location">
    <subcellularLocation>
        <location evidence="1">Nucleus</location>
    </subcellularLocation>
</comment>
<dbReference type="Proteomes" id="UP000748531">
    <property type="component" value="Unassembled WGS sequence"/>
</dbReference>
<dbReference type="GO" id="GO:0000981">
    <property type="term" value="F:DNA-binding transcription factor activity, RNA polymerase II-specific"/>
    <property type="evidence" value="ECO:0007669"/>
    <property type="project" value="TreeGrafter"/>
</dbReference>
<evidence type="ECO:0000313" key="7">
    <source>
        <dbReference type="EMBL" id="KAF5401040.1"/>
    </source>
</evidence>
<accession>A0A8J4SPD2</accession>
<dbReference type="GO" id="GO:0005667">
    <property type="term" value="C:transcription regulator complex"/>
    <property type="evidence" value="ECO:0007669"/>
    <property type="project" value="TreeGrafter"/>
</dbReference>
<feature type="domain" description="YAP binding" evidence="6">
    <location>
        <begin position="15"/>
        <end position="100"/>
    </location>
</feature>
<keyword evidence="3" id="KW-0238">DNA-binding</keyword>
<evidence type="ECO:0000256" key="2">
    <source>
        <dbReference type="ARBA" id="ARBA00023015"/>
    </source>
</evidence>
<proteinExistence type="predicted"/>
<dbReference type="EMBL" id="LUCH01002744">
    <property type="protein sequence ID" value="KAF5401040.1"/>
    <property type="molecule type" value="Genomic_DNA"/>
</dbReference>
<evidence type="ECO:0000256" key="4">
    <source>
        <dbReference type="ARBA" id="ARBA00023163"/>
    </source>
</evidence>
<keyword evidence="4" id="KW-0804">Transcription</keyword>
<comment type="caution">
    <text evidence="7">The sequence shown here is derived from an EMBL/GenBank/DDBJ whole genome shotgun (WGS) entry which is preliminary data.</text>
</comment>
<keyword evidence="5" id="KW-0539">Nucleus</keyword>
<name>A0A8J4SPD2_9TREM</name>
<dbReference type="PANTHER" id="PTHR11834">
    <property type="entry name" value="TRANSCRIPTIONAL ENHANCER FACTOR TEF RELATED"/>
    <property type="match status" value="1"/>
</dbReference>
<evidence type="ECO:0000256" key="1">
    <source>
        <dbReference type="ARBA" id="ARBA00004123"/>
    </source>
</evidence>
<organism evidence="7 8">
    <name type="scientific">Paragonimus heterotremus</name>
    <dbReference type="NCBI Taxonomy" id="100268"/>
    <lineage>
        <taxon>Eukaryota</taxon>
        <taxon>Metazoa</taxon>
        <taxon>Spiralia</taxon>
        <taxon>Lophotrochozoa</taxon>
        <taxon>Platyhelminthes</taxon>
        <taxon>Trematoda</taxon>
        <taxon>Digenea</taxon>
        <taxon>Plagiorchiida</taxon>
        <taxon>Troglotremata</taxon>
        <taxon>Troglotrematidae</taxon>
        <taxon>Paragonimus</taxon>
    </lineage>
</organism>
<dbReference type="Gene3D" id="2.70.50.80">
    <property type="match status" value="1"/>
</dbReference>
<reference evidence="7" key="1">
    <citation type="submission" date="2019-05" db="EMBL/GenBank/DDBJ databases">
        <title>Annotation for the trematode Paragonimus heterotremus.</title>
        <authorList>
            <person name="Choi Y.-J."/>
        </authorList>
    </citation>
    <scope>NUCLEOTIDE SEQUENCE</scope>
    <source>
        <strain evidence="7">LC</strain>
    </source>
</reference>
<dbReference type="OrthoDB" id="10006572at2759"/>
<evidence type="ECO:0000256" key="5">
    <source>
        <dbReference type="ARBA" id="ARBA00023242"/>
    </source>
</evidence>
<evidence type="ECO:0000256" key="3">
    <source>
        <dbReference type="ARBA" id="ARBA00023125"/>
    </source>
</evidence>
<keyword evidence="8" id="KW-1185">Reference proteome</keyword>
<keyword evidence="2" id="KW-0805">Transcription regulation</keyword>
<dbReference type="AlphaFoldDB" id="A0A8J4SPD2"/>
<dbReference type="Pfam" id="PF17725">
    <property type="entry name" value="YBD"/>
    <property type="match status" value="1"/>
</dbReference>
<evidence type="ECO:0000313" key="8">
    <source>
        <dbReference type="Proteomes" id="UP000748531"/>
    </source>
</evidence>